<dbReference type="Gene3D" id="2.70.98.70">
    <property type="match status" value="1"/>
</dbReference>
<protein>
    <recommendedName>
        <fullName evidence="4">Heparinase II/III-like protein</fullName>
    </recommendedName>
</protein>
<accession>A0A5J4RVX9</accession>
<evidence type="ECO:0000259" key="1">
    <source>
        <dbReference type="Pfam" id="PF26374"/>
    </source>
</evidence>
<dbReference type="PROSITE" id="PS51257">
    <property type="entry name" value="PROKAR_LIPOPROTEIN"/>
    <property type="match status" value="1"/>
</dbReference>
<feature type="domain" description="Endo-acting ulvan lyase 2nd" evidence="2">
    <location>
        <begin position="331"/>
        <end position="442"/>
    </location>
</feature>
<dbReference type="Gene3D" id="1.50.10.100">
    <property type="entry name" value="Chondroitin AC/alginate lyase"/>
    <property type="match status" value="1"/>
</dbReference>
<proteinExistence type="predicted"/>
<reference evidence="3" key="1">
    <citation type="submission" date="2019-03" db="EMBL/GenBank/DDBJ databases">
        <title>Single cell metagenomics reveals metabolic interactions within the superorganism composed of flagellate Streblomastix strix and complex community of Bacteroidetes bacteria on its surface.</title>
        <authorList>
            <person name="Treitli S.C."/>
            <person name="Kolisko M."/>
            <person name="Husnik F."/>
            <person name="Keeling P."/>
            <person name="Hampl V."/>
        </authorList>
    </citation>
    <scope>NUCLEOTIDE SEQUENCE</scope>
    <source>
        <strain evidence="3">STM</strain>
    </source>
</reference>
<feature type="domain" description="Endo-acting ulvan lyase C-terminal" evidence="1">
    <location>
        <begin position="770"/>
        <end position="849"/>
    </location>
</feature>
<gene>
    <name evidence="3" type="ORF">EZS27_014091</name>
</gene>
<dbReference type="AlphaFoldDB" id="A0A5J4RVX9"/>
<dbReference type="SUPFAM" id="SSF48230">
    <property type="entry name" value="Chondroitin AC/alginate lyase"/>
    <property type="match status" value="1"/>
</dbReference>
<dbReference type="InterPro" id="IPR008929">
    <property type="entry name" value="Chondroitin_lyas"/>
</dbReference>
<dbReference type="InterPro" id="IPR058848">
    <property type="entry name" value="Ulvan_lyase_C"/>
</dbReference>
<dbReference type="InterPro" id="IPR058849">
    <property type="entry name" value="Ulvan_lyase_2nd"/>
</dbReference>
<organism evidence="3">
    <name type="scientific">termite gut metagenome</name>
    <dbReference type="NCBI Taxonomy" id="433724"/>
    <lineage>
        <taxon>unclassified sequences</taxon>
        <taxon>metagenomes</taxon>
        <taxon>organismal metagenomes</taxon>
    </lineage>
</organism>
<evidence type="ECO:0000313" key="3">
    <source>
        <dbReference type="EMBL" id="KAA6337859.1"/>
    </source>
</evidence>
<dbReference type="Pfam" id="PF26377">
    <property type="entry name" value="Ulvan_lyase_2nd"/>
    <property type="match status" value="1"/>
</dbReference>
<sequence length="917" mass="104581">MKNAVLFACLIILMGSCTQESNHPRIYITDSKKEQFTNRLENVSWVKASYEKIKLNVDSYVDRHQTDPEWIISRLQMYWDTHYERIYVKGNAFSHGTGRAPVPTVKFAGHRDGATDYLMPSIEETQPYMDEKGMYLQNRKKEGQPWEWVHPSKTGRMIGPMNERILKLAADAAFLYWHTGQEKYATFASDIFLTYVKGMYYRREPFALEDYANSHLMGLATFEVILDRLIPHLALCYDFMHKYLKKHDADFDMITEVFKRFADQQILYGVPDNNWNIFQARHVAYLALALENDSYYKDHRGKQYYLNEILNHTTIRQFALTEVVGELFDSETDLWPESATYSMSVCNDMLDIVCLIDNAEDNHMLDTFPILKKAVPATAEYLFPNGRVTAFGDAKYVSLNPQPFEMLISLYRKYGENTQEKELTQVLQKMINDGDYNRSGDKPLFSLFFYVDKLMDIPTEEAVYNHLLDDVYYAPNVSWLIQRNGRDRQNAMAVTLVGAYGNHAHANGISMEMYGKGLLLAPESSFGETYGTRDNQEYYARFPAHNTVIVDGMSDYGMMRSYYPYRLLSCYPAHGGELSPSEKITFSRVQLTEPKTDAVQERLTSIVRTGETAAYVVDIFRSARNDKKDNKHEYLYHSIGQSIDIMNANGQNLTLSPTNELSSAAGDLKGYDYFKNKKAVSFDNDFTARFHIEPENQDNVLVNLWMKGYLGRTIFKVEAPKSNALVKGSVPEVFLDKPLPTLIVKQKGEAWARPFVAVYHPYTSKEGTSVKSVAYFGNTKDFVGVAIQSTNKTDYVFNSSSGESVVSYRDMQFKGVYAVVGETEGRLNTLFLGEGETIEKGDWSIRTKALGTQVSLNRTGEIFELVTSGAIQLKMPLSAGKQPVVSTLAHPDEKIQGTVQADRFFFIELPQGAYQVK</sequence>
<name>A0A5J4RVX9_9ZZZZ</name>
<dbReference type="EMBL" id="SNRY01000665">
    <property type="protein sequence ID" value="KAA6337859.1"/>
    <property type="molecule type" value="Genomic_DNA"/>
</dbReference>
<evidence type="ECO:0000259" key="2">
    <source>
        <dbReference type="Pfam" id="PF26377"/>
    </source>
</evidence>
<dbReference type="Pfam" id="PF26374">
    <property type="entry name" value="Ulvan_lyaseC"/>
    <property type="match status" value="1"/>
</dbReference>
<evidence type="ECO:0008006" key="4">
    <source>
        <dbReference type="Google" id="ProtNLM"/>
    </source>
</evidence>
<comment type="caution">
    <text evidence="3">The sequence shown here is derived from an EMBL/GenBank/DDBJ whole genome shotgun (WGS) entry which is preliminary data.</text>
</comment>